<dbReference type="EnsemblPlants" id="OB02G17380.1">
    <property type="protein sequence ID" value="OB02G17380.1"/>
    <property type="gene ID" value="OB02G17380"/>
</dbReference>
<sequence length="109" mass="11218">MKLAMSCVTLSCEEPPSAMALRAFSPYSLAFLLLSSASSPPSISADTARATSALPNRMASSPNSSTGAVTPIGTPTPSTSTASRSFRNWSEKCGHVTTGTPWATDSSSE</sequence>
<evidence type="ECO:0000313" key="3">
    <source>
        <dbReference type="Proteomes" id="UP000006038"/>
    </source>
</evidence>
<keyword evidence="3" id="KW-1185">Reference proteome</keyword>
<organism evidence="2">
    <name type="scientific">Oryza brachyantha</name>
    <name type="common">malo sina</name>
    <dbReference type="NCBI Taxonomy" id="4533"/>
    <lineage>
        <taxon>Eukaryota</taxon>
        <taxon>Viridiplantae</taxon>
        <taxon>Streptophyta</taxon>
        <taxon>Embryophyta</taxon>
        <taxon>Tracheophyta</taxon>
        <taxon>Spermatophyta</taxon>
        <taxon>Magnoliopsida</taxon>
        <taxon>Liliopsida</taxon>
        <taxon>Poales</taxon>
        <taxon>Poaceae</taxon>
        <taxon>BOP clade</taxon>
        <taxon>Oryzoideae</taxon>
        <taxon>Oryzeae</taxon>
        <taxon>Oryzinae</taxon>
        <taxon>Oryza</taxon>
    </lineage>
</organism>
<evidence type="ECO:0000313" key="2">
    <source>
        <dbReference type="EnsemblPlants" id="OB02G17380.1"/>
    </source>
</evidence>
<feature type="compositionally biased region" description="Polar residues" evidence="1">
    <location>
        <begin position="49"/>
        <end position="68"/>
    </location>
</feature>
<evidence type="ECO:0000256" key="1">
    <source>
        <dbReference type="SAM" id="MobiDB-lite"/>
    </source>
</evidence>
<feature type="region of interest" description="Disordered" evidence="1">
    <location>
        <begin position="38"/>
        <end position="109"/>
    </location>
</feature>
<dbReference type="AlphaFoldDB" id="J3LAS1"/>
<dbReference type="Gramene" id="OB02G17380.1">
    <property type="protein sequence ID" value="OB02G17380.1"/>
    <property type="gene ID" value="OB02G17380"/>
</dbReference>
<dbReference type="Proteomes" id="UP000006038">
    <property type="component" value="Unassembled WGS sequence"/>
</dbReference>
<feature type="compositionally biased region" description="Polar residues" evidence="1">
    <location>
        <begin position="97"/>
        <end position="109"/>
    </location>
</feature>
<dbReference type="OMA" id="STPWAMD"/>
<dbReference type="HOGENOM" id="CLU_172833_0_0_1"/>
<feature type="compositionally biased region" description="Low complexity" evidence="1">
    <location>
        <begin position="70"/>
        <end position="83"/>
    </location>
</feature>
<accession>J3LAS1</accession>
<proteinExistence type="predicted"/>
<reference evidence="2" key="1">
    <citation type="submission" date="2013-04" db="UniProtKB">
        <authorList>
            <consortium name="EnsemblPlants"/>
        </authorList>
    </citation>
    <scope>IDENTIFICATION</scope>
</reference>
<name>J3LAS1_ORYBR</name>
<protein>
    <submittedName>
        <fullName evidence="2">Uncharacterized protein</fullName>
    </submittedName>
</protein>